<dbReference type="KEGG" id="mhz:Metho_1727"/>
<feature type="domain" description="Glycosyltransferase 2-like" evidence="2">
    <location>
        <begin position="207"/>
        <end position="367"/>
    </location>
</feature>
<dbReference type="GO" id="GO:0016740">
    <property type="term" value="F:transferase activity"/>
    <property type="evidence" value="ECO:0007669"/>
    <property type="project" value="UniProtKB-KW"/>
</dbReference>
<dbReference type="Proteomes" id="UP000010866">
    <property type="component" value="Chromosome"/>
</dbReference>
<reference evidence="4" key="1">
    <citation type="submission" date="2012-02" db="EMBL/GenBank/DDBJ databases">
        <title>Complete sequence of chromosome of Methanomethylovorans hollandica DSM 15978.</title>
        <authorList>
            <person name="Lucas S."/>
            <person name="Copeland A."/>
            <person name="Lapidus A."/>
            <person name="Glavina del Rio T."/>
            <person name="Dalin E."/>
            <person name="Tice H."/>
            <person name="Bruce D."/>
            <person name="Goodwin L."/>
            <person name="Pitluck S."/>
            <person name="Peters L."/>
            <person name="Mikhailova N."/>
            <person name="Held B."/>
            <person name="Kyrpides N."/>
            <person name="Mavromatis K."/>
            <person name="Ivanova N."/>
            <person name="Brettin T."/>
            <person name="Detter J.C."/>
            <person name="Han C."/>
            <person name="Larimer F."/>
            <person name="Land M."/>
            <person name="Hauser L."/>
            <person name="Markowitz V."/>
            <person name="Cheng J.-F."/>
            <person name="Hugenholtz P."/>
            <person name="Woyke T."/>
            <person name="Wu D."/>
            <person name="Spring S."/>
            <person name="Schroeder M."/>
            <person name="Brambilla E."/>
            <person name="Klenk H.-P."/>
            <person name="Eisen J.A."/>
        </authorList>
    </citation>
    <scope>NUCLEOTIDE SEQUENCE [LARGE SCALE GENOMIC DNA]</scope>
    <source>
        <strain evidence="4">DSM 15978 / NBRC 107637 / DMS1</strain>
    </source>
</reference>
<dbReference type="STRING" id="867904.Metho_1727"/>
<protein>
    <submittedName>
        <fullName evidence="3">Glycosyl transferase</fullName>
    </submittedName>
</protein>
<keyword evidence="1" id="KW-0812">Transmembrane</keyword>
<dbReference type="InterPro" id="IPR050256">
    <property type="entry name" value="Glycosyltransferase_2"/>
</dbReference>
<keyword evidence="1" id="KW-0472">Membrane</keyword>
<evidence type="ECO:0000256" key="1">
    <source>
        <dbReference type="SAM" id="Phobius"/>
    </source>
</evidence>
<feature type="transmembrane region" description="Helical" evidence="1">
    <location>
        <begin position="483"/>
        <end position="502"/>
    </location>
</feature>
<name>L0KXS7_METHD</name>
<accession>L0KXS7</accession>
<dbReference type="RefSeq" id="WP_015325081.1">
    <property type="nucleotide sequence ID" value="NC_019977.1"/>
</dbReference>
<dbReference type="HOGENOM" id="CLU_038541_0_0_2"/>
<feature type="domain" description="Glycosyltransferase 2-like" evidence="2">
    <location>
        <begin position="6"/>
        <end position="115"/>
    </location>
</feature>
<keyword evidence="3" id="KW-0808">Transferase</keyword>
<proteinExistence type="predicted"/>
<dbReference type="Gene3D" id="3.90.550.10">
    <property type="entry name" value="Spore Coat Polysaccharide Biosynthesis Protein SpsA, Chain A"/>
    <property type="match status" value="2"/>
</dbReference>
<keyword evidence="1" id="KW-1133">Transmembrane helix</keyword>
<dbReference type="InterPro" id="IPR029044">
    <property type="entry name" value="Nucleotide-diphossugar_trans"/>
</dbReference>
<dbReference type="PANTHER" id="PTHR48090:SF7">
    <property type="entry name" value="RFBJ PROTEIN"/>
    <property type="match status" value="1"/>
</dbReference>
<dbReference type="GeneID" id="14406240"/>
<dbReference type="EMBL" id="CP003362">
    <property type="protein sequence ID" value="AGB49916.1"/>
    <property type="molecule type" value="Genomic_DNA"/>
</dbReference>
<sequence length="524" mass="59062">MTIVAVIPAYNEEVYLRDIIKKARSYVDEIIVVDDCSDDATAFIATSMDITLVRHDKSLGRAEALKTGFHEAYKLNPKIIVTLYANGCHNPDEIPKLLEPIFWLQSDVATGELKGHECIPVILIDKNGKNQQAAIEEVCDISGNRFAGFSAFSSNTFNVLKFNETNFPVEFSLLKDVQDAGLDVKGVEVSIFVSDEYAVLHERKIGVVIPAYNEEKLIRITVESIPPYVSRIFVINDASTDSTAKVLESIKDPRLHVITHETNQGVGAAILHGYKRALKENMEIVVVMGGDNQMNPDQLPKLLMPIVQGKADYTKGNRLMSKEFRGGMSKWRLLGNSVLTMINKISSGYWHIMDPQNGYTAISRKALSGIDIDTLFTYYGYCNDMLVKLNTFGFRTMDITMPARYGQEKSSIKYSRFMFRVSVMLFRKFLWRLKMKYMILSFHPLVFFYTLGMILVPLGLLFGSYIFVAKLLLGWPVSPNSPLLDALLLITGIQFTLFAMLFDMQESDKSMQGGETDVRSVSWN</sequence>
<dbReference type="PANTHER" id="PTHR48090">
    <property type="entry name" value="UNDECAPRENYL-PHOSPHATE 4-DEOXY-4-FORMAMIDO-L-ARABINOSE TRANSFERASE-RELATED"/>
    <property type="match status" value="1"/>
</dbReference>
<dbReference type="Pfam" id="PF00535">
    <property type="entry name" value="Glycos_transf_2"/>
    <property type="match status" value="2"/>
</dbReference>
<organism evidence="3 4">
    <name type="scientific">Methanomethylovorans hollandica (strain DSM 15978 / NBRC 107637 / DMS1)</name>
    <dbReference type="NCBI Taxonomy" id="867904"/>
    <lineage>
        <taxon>Archaea</taxon>
        <taxon>Methanobacteriati</taxon>
        <taxon>Methanobacteriota</taxon>
        <taxon>Stenosarchaea group</taxon>
        <taxon>Methanomicrobia</taxon>
        <taxon>Methanosarcinales</taxon>
        <taxon>Methanosarcinaceae</taxon>
        <taxon>Methanomethylovorans</taxon>
    </lineage>
</organism>
<dbReference type="SUPFAM" id="SSF53448">
    <property type="entry name" value="Nucleotide-diphospho-sugar transferases"/>
    <property type="match status" value="2"/>
</dbReference>
<dbReference type="AlphaFoldDB" id="L0KXS7"/>
<dbReference type="FunFam" id="3.90.550.10:FF:000123">
    <property type="entry name" value="Cell wall biosynthesis glycosyltransferase"/>
    <property type="match status" value="1"/>
</dbReference>
<keyword evidence="4" id="KW-1185">Reference proteome</keyword>
<gene>
    <name evidence="3" type="ordered locus">Metho_1727</name>
</gene>
<evidence type="ECO:0000313" key="3">
    <source>
        <dbReference type="EMBL" id="AGB49916.1"/>
    </source>
</evidence>
<evidence type="ECO:0000259" key="2">
    <source>
        <dbReference type="Pfam" id="PF00535"/>
    </source>
</evidence>
<dbReference type="InterPro" id="IPR001173">
    <property type="entry name" value="Glyco_trans_2-like"/>
</dbReference>
<dbReference type="OrthoDB" id="11098at2157"/>
<feature type="transmembrane region" description="Helical" evidence="1">
    <location>
        <begin position="445"/>
        <end position="468"/>
    </location>
</feature>
<dbReference type="CDD" id="cd04179">
    <property type="entry name" value="DPM_DPG-synthase_like"/>
    <property type="match status" value="2"/>
</dbReference>
<evidence type="ECO:0000313" key="4">
    <source>
        <dbReference type="Proteomes" id="UP000010866"/>
    </source>
</evidence>